<organism evidence="1 2">
    <name type="scientific">Candidatus Onthousia faecipullorum</name>
    <dbReference type="NCBI Taxonomy" id="2840887"/>
    <lineage>
        <taxon>Bacteria</taxon>
        <taxon>Bacillati</taxon>
        <taxon>Bacillota</taxon>
        <taxon>Bacilli</taxon>
        <taxon>Candidatus Onthousia</taxon>
    </lineage>
</organism>
<dbReference type="AlphaFoldDB" id="A0A9D1GC63"/>
<comment type="caution">
    <text evidence="1">The sequence shown here is derived from an EMBL/GenBank/DDBJ whole genome shotgun (WGS) entry which is preliminary data.</text>
</comment>
<gene>
    <name evidence="1" type="ORF">IAB59_06745</name>
</gene>
<sequence length="181" mass="20086">MKEKKNKIMMLVILIVLIVLIIALSYAAFRFTGLGQKENVVTLGTLELTLNEGNTINLEDTYPITDSEGLALDGYSFTLENTGTVPANYVIYLDNVAVDSPDVKLDDMYLKYSFDKNDSVGTAEFLESLGEDGSRILDQGTLNSSEENSYVLRVWPTIEVDGDFGGQVWKGRIRITGDQVR</sequence>
<reference evidence="1" key="2">
    <citation type="journal article" date="2021" name="PeerJ">
        <title>Extensive microbial diversity within the chicken gut microbiome revealed by metagenomics and culture.</title>
        <authorList>
            <person name="Gilroy R."/>
            <person name="Ravi A."/>
            <person name="Getino M."/>
            <person name="Pursley I."/>
            <person name="Horton D.L."/>
            <person name="Alikhan N.F."/>
            <person name="Baker D."/>
            <person name="Gharbi K."/>
            <person name="Hall N."/>
            <person name="Watson M."/>
            <person name="Adriaenssens E.M."/>
            <person name="Foster-Nyarko E."/>
            <person name="Jarju S."/>
            <person name="Secka A."/>
            <person name="Antonio M."/>
            <person name="Oren A."/>
            <person name="Chaudhuri R.R."/>
            <person name="La Ragione R."/>
            <person name="Hildebrand F."/>
            <person name="Pallen M.J."/>
        </authorList>
    </citation>
    <scope>NUCLEOTIDE SEQUENCE</scope>
    <source>
        <strain evidence="1">CHK195-26880</strain>
    </source>
</reference>
<dbReference type="Proteomes" id="UP000886833">
    <property type="component" value="Unassembled WGS sequence"/>
</dbReference>
<reference evidence="1" key="1">
    <citation type="submission" date="2020-10" db="EMBL/GenBank/DDBJ databases">
        <authorList>
            <person name="Gilroy R."/>
        </authorList>
    </citation>
    <scope>NUCLEOTIDE SEQUENCE</scope>
    <source>
        <strain evidence="1">CHK195-26880</strain>
    </source>
</reference>
<evidence type="ECO:0000313" key="2">
    <source>
        <dbReference type="Proteomes" id="UP000886833"/>
    </source>
</evidence>
<dbReference type="EMBL" id="DVKQ01000088">
    <property type="protein sequence ID" value="HIT38153.1"/>
    <property type="molecule type" value="Genomic_DNA"/>
</dbReference>
<name>A0A9D1GC63_9FIRM</name>
<proteinExistence type="predicted"/>
<accession>A0A9D1GC63</accession>
<protein>
    <submittedName>
        <fullName evidence="1">Uncharacterized protein</fullName>
    </submittedName>
</protein>
<evidence type="ECO:0000313" key="1">
    <source>
        <dbReference type="EMBL" id="HIT38153.1"/>
    </source>
</evidence>